<name>A0AAV5UE24_9BILA</name>
<evidence type="ECO:0000313" key="3">
    <source>
        <dbReference type="Proteomes" id="UP001432027"/>
    </source>
</evidence>
<organism evidence="2 3">
    <name type="scientific">Pristionchus entomophagus</name>
    <dbReference type="NCBI Taxonomy" id="358040"/>
    <lineage>
        <taxon>Eukaryota</taxon>
        <taxon>Metazoa</taxon>
        <taxon>Ecdysozoa</taxon>
        <taxon>Nematoda</taxon>
        <taxon>Chromadorea</taxon>
        <taxon>Rhabditida</taxon>
        <taxon>Rhabditina</taxon>
        <taxon>Diplogasteromorpha</taxon>
        <taxon>Diplogasteroidea</taxon>
        <taxon>Neodiplogasteridae</taxon>
        <taxon>Pristionchus</taxon>
    </lineage>
</organism>
<evidence type="ECO:0000313" key="2">
    <source>
        <dbReference type="EMBL" id="GMT05195.1"/>
    </source>
</evidence>
<proteinExistence type="predicted"/>
<dbReference type="EMBL" id="BTSX01000006">
    <property type="protein sequence ID" value="GMT05195.1"/>
    <property type="molecule type" value="Genomic_DNA"/>
</dbReference>
<accession>A0AAV5UE24</accession>
<keyword evidence="1" id="KW-0472">Membrane</keyword>
<dbReference type="AlphaFoldDB" id="A0AAV5UE24"/>
<feature type="transmembrane region" description="Helical" evidence="1">
    <location>
        <begin position="27"/>
        <end position="46"/>
    </location>
</feature>
<reference evidence="2" key="1">
    <citation type="submission" date="2023-10" db="EMBL/GenBank/DDBJ databases">
        <title>Genome assembly of Pristionchus species.</title>
        <authorList>
            <person name="Yoshida K."/>
            <person name="Sommer R.J."/>
        </authorList>
    </citation>
    <scope>NUCLEOTIDE SEQUENCE</scope>
    <source>
        <strain evidence="2">RS0144</strain>
    </source>
</reference>
<protein>
    <recommendedName>
        <fullName evidence="4">G protein-coupled receptor</fullName>
    </recommendedName>
</protein>
<dbReference type="Proteomes" id="UP001432027">
    <property type="component" value="Unassembled WGS sequence"/>
</dbReference>
<dbReference type="PANTHER" id="PTHR38614:SF1">
    <property type="entry name" value="G_PROTEIN_RECEP_F1_2 DOMAIN-CONTAINING PROTEIN"/>
    <property type="match status" value="1"/>
</dbReference>
<feature type="transmembrane region" description="Helical" evidence="1">
    <location>
        <begin position="58"/>
        <end position="83"/>
    </location>
</feature>
<keyword evidence="1" id="KW-0812">Transmembrane</keyword>
<evidence type="ECO:0000256" key="1">
    <source>
        <dbReference type="SAM" id="Phobius"/>
    </source>
</evidence>
<feature type="non-terminal residue" evidence="2">
    <location>
        <position position="1"/>
    </location>
</feature>
<keyword evidence="3" id="KW-1185">Reference proteome</keyword>
<feature type="non-terminal residue" evidence="2">
    <location>
        <position position="125"/>
    </location>
</feature>
<comment type="caution">
    <text evidence="2">The sequence shown here is derived from an EMBL/GenBank/DDBJ whole genome shotgun (WGS) entry which is preliminary data.</text>
</comment>
<keyword evidence="1" id="KW-1133">Transmembrane helix</keyword>
<dbReference type="InterPro" id="IPR010601">
    <property type="entry name" value="DUF1182"/>
</dbReference>
<dbReference type="PANTHER" id="PTHR38614">
    <property type="entry name" value="PROTEIN CBG09954"/>
    <property type="match status" value="1"/>
</dbReference>
<gene>
    <name evidence="2" type="ORF">PENTCL1PPCAC_27369</name>
</gene>
<sequence length="125" mass="14512">DNLLSYQFWQPTVLRVSYKGYAVRNTIVALITLLPVLLLFHCISLFPNAFKRYKPTIVFTTICLLLFTFLQHLFHAMFALLVWSDTFIPMGVCSIIKNFTYYLAQAAYSSVPVSTVIHRLTVRWE</sequence>
<evidence type="ECO:0008006" key="4">
    <source>
        <dbReference type="Google" id="ProtNLM"/>
    </source>
</evidence>